<organism evidence="1 2">
    <name type="scientific">Olea europaea subsp. europaea</name>
    <dbReference type="NCBI Taxonomy" id="158383"/>
    <lineage>
        <taxon>Eukaryota</taxon>
        <taxon>Viridiplantae</taxon>
        <taxon>Streptophyta</taxon>
        <taxon>Embryophyta</taxon>
        <taxon>Tracheophyta</taxon>
        <taxon>Spermatophyta</taxon>
        <taxon>Magnoliopsida</taxon>
        <taxon>eudicotyledons</taxon>
        <taxon>Gunneridae</taxon>
        <taxon>Pentapetalae</taxon>
        <taxon>asterids</taxon>
        <taxon>lamiids</taxon>
        <taxon>Lamiales</taxon>
        <taxon>Oleaceae</taxon>
        <taxon>Oleeae</taxon>
        <taxon>Olea</taxon>
    </lineage>
</organism>
<name>A0A8S0RGP2_OLEEU</name>
<reference evidence="1 2" key="1">
    <citation type="submission" date="2019-12" db="EMBL/GenBank/DDBJ databases">
        <authorList>
            <person name="Alioto T."/>
            <person name="Alioto T."/>
            <person name="Gomez Garrido J."/>
        </authorList>
    </citation>
    <scope>NUCLEOTIDE SEQUENCE [LARGE SCALE GENOMIC DNA]</scope>
</reference>
<keyword evidence="2" id="KW-1185">Reference proteome</keyword>
<dbReference type="AlphaFoldDB" id="A0A8S0RGP2"/>
<dbReference type="EMBL" id="CACTIH010003619">
    <property type="protein sequence ID" value="CAA2978520.1"/>
    <property type="molecule type" value="Genomic_DNA"/>
</dbReference>
<dbReference type="InterPro" id="IPR022251">
    <property type="entry name" value="DUF3774_wound-induced"/>
</dbReference>
<dbReference type="OrthoDB" id="691528at2759"/>
<comment type="caution">
    <text evidence="1">The sequence shown here is derived from an EMBL/GenBank/DDBJ whole genome shotgun (WGS) entry which is preliminary data.</text>
</comment>
<sequence length="192" mass="21628">MKGADSEAATLLTWKASLDNETQYFLSEVGSRIESRTRTRRQQLVSGHDSFGVHYSKTTSAVDSKLRVFVAASIGAVEALKDQGVCRWNYHLRLLHNQAKKNLKSYYQTQILPPTGKFYSSTATAVVGKMKRSGKSMEKVMDLSCSRLLDCFLEMEKEETRSTKRVWKFGGIVFGRFTVLACWTPGPQDPDD</sequence>
<dbReference type="Proteomes" id="UP000594638">
    <property type="component" value="Unassembled WGS sequence"/>
</dbReference>
<protein>
    <submittedName>
        <fullName evidence="1">Uncharacterized protein</fullName>
    </submittedName>
</protein>
<gene>
    <name evidence="1" type="ORF">OLEA9_A104763</name>
</gene>
<proteinExistence type="predicted"/>
<evidence type="ECO:0000313" key="2">
    <source>
        <dbReference type="Proteomes" id="UP000594638"/>
    </source>
</evidence>
<dbReference type="Pfam" id="PF12609">
    <property type="entry name" value="DUF3774"/>
    <property type="match status" value="1"/>
</dbReference>
<accession>A0A8S0RGP2</accession>
<dbReference type="Gramene" id="OE9A104763T1">
    <property type="protein sequence ID" value="OE9A104763C1"/>
    <property type="gene ID" value="OE9A104763"/>
</dbReference>
<evidence type="ECO:0000313" key="1">
    <source>
        <dbReference type="EMBL" id="CAA2978520.1"/>
    </source>
</evidence>
<dbReference type="PANTHER" id="PTHR33090">
    <property type="entry name" value="DUF3774 DOMAIN PROTEIN-RELATED"/>
    <property type="match status" value="1"/>
</dbReference>